<comment type="caution">
    <text evidence="2">The sequence shown here is derived from an EMBL/GenBank/DDBJ whole genome shotgun (WGS) entry which is preliminary data.</text>
</comment>
<dbReference type="Proteomes" id="UP001195483">
    <property type="component" value="Unassembled WGS sequence"/>
</dbReference>
<protein>
    <submittedName>
        <fullName evidence="2">Uncharacterized protein</fullName>
    </submittedName>
</protein>
<reference evidence="2" key="3">
    <citation type="submission" date="2023-05" db="EMBL/GenBank/DDBJ databases">
        <authorList>
            <person name="Smith C.H."/>
        </authorList>
    </citation>
    <scope>NUCLEOTIDE SEQUENCE</scope>
    <source>
        <strain evidence="2">CHS0354</strain>
        <tissue evidence="2">Mantle</tissue>
    </source>
</reference>
<sequence length="188" mass="21139">MCRSVQVHKTVSVGIRHTGIDFCDNNLRCITCGFDNIDRHPQTDIPMLIRCADPNQGYIRPAPVFIKQARNFRQENSRIIRTPVPHGIADIFADEERIVTEDVAVFCVYIRRTAQRQNVDDFRAADTFRLPHHFPHQPLRFAAPEPIKIQLSGVIFFTASAAEQNLSGEAVTQEPRSEENPAGSGATT</sequence>
<evidence type="ECO:0000313" key="3">
    <source>
        <dbReference type="Proteomes" id="UP001195483"/>
    </source>
</evidence>
<feature type="region of interest" description="Disordered" evidence="1">
    <location>
        <begin position="167"/>
        <end position="188"/>
    </location>
</feature>
<dbReference type="AlphaFoldDB" id="A0AAE0W9W8"/>
<evidence type="ECO:0000256" key="1">
    <source>
        <dbReference type="SAM" id="MobiDB-lite"/>
    </source>
</evidence>
<evidence type="ECO:0000313" key="2">
    <source>
        <dbReference type="EMBL" id="KAK3606811.1"/>
    </source>
</evidence>
<proteinExistence type="predicted"/>
<name>A0AAE0W9W8_9BIVA</name>
<reference evidence="2" key="2">
    <citation type="journal article" date="2021" name="Genome Biol. Evol.">
        <title>Developing a high-quality reference genome for a parasitic bivalve with doubly uniparental inheritance (Bivalvia: Unionida).</title>
        <authorList>
            <person name="Smith C.H."/>
        </authorList>
    </citation>
    <scope>NUCLEOTIDE SEQUENCE</scope>
    <source>
        <strain evidence="2">CHS0354</strain>
        <tissue evidence="2">Mantle</tissue>
    </source>
</reference>
<gene>
    <name evidence="2" type="ORF">CHS0354_018405</name>
</gene>
<accession>A0AAE0W9W8</accession>
<keyword evidence="3" id="KW-1185">Reference proteome</keyword>
<organism evidence="2 3">
    <name type="scientific">Potamilus streckersoni</name>
    <dbReference type="NCBI Taxonomy" id="2493646"/>
    <lineage>
        <taxon>Eukaryota</taxon>
        <taxon>Metazoa</taxon>
        <taxon>Spiralia</taxon>
        <taxon>Lophotrochozoa</taxon>
        <taxon>Mollusca</taxon>
        <taxon>Bivalvia</taxon>
        <taxon>Autobranchia</taxon>
        <taxon>Heteroconchia</taxon>
        <taxon>Palaeoheterodonta</taxon>
        <taxon>Unionida</taxon>
        <taxon>Unionoidea</taxon>
        <taxon>Unionidae</taxon>
        <taxon>Ambleminae</taxon>
        <taxon>Lampsilini</taxon>
        <taxon>Potamilus</taxon>
    </lineage>
</organism>
<dbReference type="EMBL" id="JAEAOA010001141">
    <property type="protein sequence ID" value="KAK3606811.1"/>
    <property type="molecule type" value="Genomic_DNA"/>
</dbReference>
<reference evidence="2" key="1">
    <citation type="journal article" date="2021" name="Genome Biol. Evol.">
        <title>A High-Quality Reference Genome for a Parasitic Bivalve with Doubly Uniparental Inheritance (Bivalvia: Unionida).</title>
        <authorList>
            <person name="Smith C.H."/>
        </authorList>
    </citation>
    <scope>NUCLEOTIDE SEQUENCE</scope>
    <source>
        <strain evidence="2">CHS0354</strain>
    </source>
</reference>